<keyword evidence="6 8" id="KW-0472">Membrane</keyword>
<feature type="domain" description="Anoctamin dimerisation" evidence="11">
    <location>
        <begin position="90"/>
        <end position="314"/>
    </location>
</feature>
<dbReference type="InterPro" id="IPR049452">
    <property type="entry name" value="Anoctamin_TM"/>
</dbReference>
<dbReference type="Pfam" id="PF16178">
    <property type="entry name" value="Anoct_dimer"/>
    <property type="match status" value="1"/>
</dbReference>
<evidence type="ECO:0000256" key="8">
    <source>
        <dbReference type="RuleBase" id="RU280814"/>
    </source>
</evidence>
<dbReference type="AlphaFoldDB" id="A0A8D9FJR8"/>
<keyword evidence="7" id="KW-0325">Glycoprotein</keyword>
<evidence type="ECO:0000256" key="4">
    <source>
        <dbReference type="ARBA" id="ARBA00022692"/>
    </source>
</evidence>
<proteinExistence type="inferred from homology"/>
<evidence type="ECO:0000313" key="12">
    <source>
        <dbReference type="EMBL" id="CAG6791025.1"/>
    </source>
</evidence>
<evidence type="ECO:0000256" key="3">
    <source>
        <dbReference type="ARBA" id="ARBA00022475"/>
    </source>
</evidence>
<evidence type="ECO:0000256" key="5">
    <source>
        <dbReference type="ARBA" id="ARBA00022989"/>
    </source>
</evidence>
<dbReference type="Pfam" id="PF04547">
    <property type="entry name" value="Anoctamin"/>
    <property type="match status" value="1"/>
</dbReference>
<evidence type="ECO:0000256" key="1">
    <source>
        <dbReference type="ARBA" id="ARBA00004651"/>
    </source>
</evidence>
<evidence type="ECO:0000259" key="11">
    <source>
        <dbReference type="Pfam" id="PF16178"/>
    </source>
</evidence>
<protein>
    <recommendedName>
        <fullName evidence="8">Anoctamin</fullName>
    </recommendedName>
</protein>
<feature type="transmembrane region" description="Helical" evidence="8">
    <location>
        <begin position="486"/>
        <end position="510"/>
    </location>
</feature>
<dbReference type="GO" id="GO:0005254">
    <property type="term" value="F:chloride channel activity"/>
    <property type="evidence" value="ECO:0007669"/>
    <property type="project" value="TreeGrafter"/>
</dbReference>
<comment type="subcellular location">
    <subcellularLocation>
        <location evidence="1">Cell membrane</location>
        <topology evidence="1">Multi-pass membrane protein</topology>
    </subcellularLocation>
    <subcellularLocation>
        <location evidence="8">Membrane</location>
        <topology evidence="8">Multi-pass membrane protein</topology>
    </subcellularLocation>
</comment>
<evidence type="ECO:0000259" key="10">
    <source>
        <dbReference type="Pfam" id="PF04547"/>
    </source>
</evidence>
<feature type="transmembrane region" description="Helical" evidence="8">
    <location>
        <begin position="535"/>
        <end position="555"/>
    </location>
</feature>
<accession>A0A8D9FJR8</accession>
<evidence type="ECO:0000256" key="7">
    <source>
        <dbReference type="ARBA" id="ARBA00023180"/>
    </source>
</evidence>
<feature type="transmembrane region" description="Helical" evidence="8">
    <location>
        <begin position="405"/>
        <end position="424"/>
    </location>
</feature>
<evidence type="ECO:0000256" key="6">
    <source>
        <dbReference type="ARBA" id="ARBA00023136"/>
    </source>
</evidence>
<organism evidence="12">
    <name type="scientific">Cacopsylla melanoneura</name>
    <dbReference type="NCBI Taxonomy" id="428564"/>
    <lineage>
        <taxon>Eukaryota</taxon>
        <taxon>Metazoa</taxon>
        <taxon>Ecdysozoa</taxon>
        <taxon>Arthropoda</taxon>
        <taxon>Hexapoda</taxon>
        <taxon>Insecta</taxon>
        <taxon>Pterygota</taxon>
        <taxon>Neoptera</taxon>
        <taxon>Paraneoptera</taxon>
        <taxon>Hemiptera</taxon>
        <taxon>Sternorrhyncha</taxon>
        <taxon>Psylloidea</taxon>
        <taxon>Psyllidae</taxon>
        <taxon>Psyllinae</taxon>
        <taxon>Cacopsylla</taxon>
    </lineage>
</organism>
<keyword evidence="3" id="KW-1003">Cell membrane</keyword>
<keyword evidence="4 8" id="KW-0812">Transmembrane</keyword>
<dbReference type="InterPro" id="IPR032394">
    <property type="entry name" value="Anoct_dimer"/>
</dbReference>
<comment type="caution">
    <text evidence="8">Lacks conserved residue(s) required for the propagation of feature annotation.</text>
</comment>
<reference evidence="12" key="1">
    <citation type="submission" date="2021-05" db="EMBL/GenBank/DDBJ databases">
        <authorList>
            <person name="Alioto T."/>
            <person name="Alioto T."/>
            <person name="Gomez Garrido J."/>
        </authorList>
    </citation>
    <scope>NUCLEOTIDE SEQUENCE</scope>
</reference>
<feature type="transmembrane region" description="Helical" evidence="8">
    <location>
        <begin position="823"/>
        <end position="846"/>
    </location>
</feature>
<feature type="transmembrane region" description="Helical" evidence="8">
    <location>
        <begin position="771"/>
        <end position="793"/>
    </location>
</feature>
<sequence>MDLNTQHDPFVQEVNNASNEEQTIKLEHLKAHDIMDQFNVESQHEKTKEKYPSHDESKDQSNTEFLQHKTKEDYIDSVDDVDSVDGAEESAVDFIMVWKKPNGGKQESCLFHRTDEMKRNIFEENLKQEGLVLNKHYNGNLCFVTIYTPRHVLLTYAEIMKLRMPLRTLVQDNTDRGGSKGTTISNLCMKTASTVVQLFFPAPLETDQQPIEKSHFTAEYVKAKHYLFDEEHSEFLSAPTRSLIVDFILSRESYSSNTNDLLSVGIERLVQDGVYKAAYPLHDGDYKNEQGGQSLRYTLYEEWAKLKNLFKPQPADQIKHYLGVKCAFYFLWLGFYTRMLILASVLGCIVIFYGLFTLNSDTLSRDICNETLNIIMCPLCDNCDYWKLSDSCVTAKITYLFDNTFSVVFAFLMSIWAVLFLELWKRYSACLTHRWDLSRFTLKAEHPRPNYFARVSRLKRTVTELNSVTGAEEQTAPVYIKWPTRVLSFSVVLLFMAIIALFIVLIVIVFKISLKTLFLKDKDYNREWMNDWGDYIVQLTVLMNLLGIIILNYIFDKLSLCMTESEYMRTQTEFDESLTTKMYLFKFSNYYSGIFYIAFLKGKFVGYPGKYARIAGARQEECSAGGCLWDLFCYLAVFLTLKQILHTLVENLMPFFWNTWKAYRTKRKTSREQQEPTDRHVTGNPMEADQRTVLDIETTQNTGNIAGVDDSEENSYARPSISTIPKIPTTTNTLLKGTASISHPGASQWLKDFNLNAWGTRELFPEYLEMIIQYGFVVLFITAFPLAPLLALINNMFETRLDAQKFLKYYRRPVPHRATNIGIWYQILDGVAQLAVISNAIIIAFNSNFVPRMVYRYVISPHGTDEGFLNHSLAFFNTSDFDPSDKPNCTVTMCRYSAYRHPPWVTHKYNRSQDFWIILVARLVFIILFLIVVSISMNILKWLIPDVPAKLKNRMKREEYLTSELMFDHETKRAANKRILQYASNEIKNITDASSSSATSGENKIIKFYTE</sequence>
<dbReference type="GO" id="GO:0005886">
    <property type="term" value="C:plasma membrane"/>
    <property type="evidence" value="ECO:0007669"/>
    <property type="project" value="UniProtKB-SubCell"/>
</dbReference>
<keyword evidence="5 8" id="KW-1133">Transmembrane helix</keyword>
<dbReference type="PANTHER" id="PTHR12308:SF83">
    <property type="entry name" value="ANOCTAMIN"/>
    <property type="match status" value="1"/>
</dbReference>
<evidence type="ECO:0000256" key="2">
    <source>
        <dbReference type="ARBA" id="ARBA00009671"/>
    </source>
</evidence>
<feature type="region of interest" description="Disordered" evidence="9">
    <location>
        <begin position="41"/>
        <end position="62"/>
    </location>
</feature>
<feature type="compositionally biased region" description="Basic and acidic residues" evidence="9">
    <location>
        <begin position="42"/>
        <end position="62"/>
    </location>
</feature>
<dbReference type="PANTHER" id="PTHR12308">
    <property type="entry name" value="ANOCTAMIN"/>
    <property type="match status" value="1"/>
</dbReference>
<feature type="transmembrane region" description="Helical" evidence="8">
    <location>
        <begin position="329"/>
        <end position="356"/>
    </location>
</feature>
<evidence type="ECO:0000256" key="9">
    <source>
        <dbReference type="SAM" id="MobiDB-lite"/>
    </source>
</evidence>
<dbReference type="EMBL" id="HBUF01674045">
    <property type="protein sequence ID" value="CAG6791025.1"/>
    <property type="molecule type" value="Transcribed_RNA"/>
</dbReference>
<name>A0A8D9FJR8_9HEMI</name>
<dbReference type="InterPro" id="IPR007632">
    <property type="entry name" value="Anoctamin"/>
</dbReference>
<dbReference type="GO" id="GO:0046983">
    <property type="term" value="F:protein dimerization activity"/>
    <property type="evidence" value="ECO:0007669"/>
    <property type="project" value="InterPro"/>
</dbReference>
<feature type="domain" description="Anoctamin transmembrane" evidence="10">
    <location>
        <begin position="318"/>
        <end position="958"/>
    </location>
</feature>
<feature type="transmembrane region" description="Helical" evidence="8">
    <location>
        <begin position="915"/>
        <end position="944"/>
    </location>
</feature>
<comment type="similarity">
    <text evidence="2 8">Belongs to the anoctamin family.</text>
</comment>